<dbReference type="EMBL" id="LYUB02000021">
    <property type="protein sequence ID" value="OVF06196.1"/>
    <property type="molecule type" value="Genomic_DNA"/>
</dbReference>
<evidence type="ECO:0000313" key="2">
    <source>
        <dbReference type="Proteomes" id="UP000195602"/>
    </source>
</evidence>
<organism evidence="1 2">
    <name type="scientific">Clavispora lusitaniae</name>
    <name type="common">Candida lusitaniae</name>
    <dbReference type="NCBI Taxonomy" id="36911"/>
    <lineage>
        <taxon>Eukaryota</taxon>
        <taxon>Fungi</taxon>
        <taxon>Dikarya</taxon>
        <taxon>Ascomycota</taxon>
        <taxon>Saccharomycotina</taxon>
        <taxon>Pichiomycetes</taxon>
        <taxon>Metschnikowiaceae</taxon>
        <taxon>Clavispora</taxon>
    </lineage>
</organism>
<name>A0AA91PW02_CLALS</name>
<gene>
    <name evidence="1" type="ORF">A9F13_21g00165</name>
</gene>
<sequence length="211" mass="24773">MFDDTIPRDENVMLSALAKSDDFLGLRPILYAKLDETLSKDSDVFRYNYGRLNGMVPEKPFSFSSVFPRKATNLDTDHHHVHFDVDILTRWISRDVLRFLVPVLYFQDLQQERRELRASTLTAKPVPTTEELRLCSRLKGKGYWNRKGTWFCTTKEVSECEDDMGPKCFRSYNDWVKWESGVDKKIAEAKQNDDLELVQKLRNSRNVPWND</sequence>
<dbReference type="AlphaFoldDB" id="A0AA91PW02"/>
<proteinExistence type="predicted"/>
<dbReference type="KEGG" id="clus:A9F13_21g00165"/>
<dbReference type="OMA" id="GRLNGMV"/>
<comment type="caution">
    <text evidence="1">The sequence shown here is derived from an EMBL/GenBank/DDBJ whole genome shotgun (WGS) entry which is preliminary data.</text>
</comment>
<evidence type="ECO:0000313" key="1">
    <source>
        <dbReference type="EMBL" id="OVF06196.1"/>
    </source>
</evidence>
<accession>A0AA91PW02</accession>
<reference evidence="1 2" key="1">
    <citation type="submission" date="2017-04" db="EMBL/GenBank/DDBJ databases">
        <title>Draft genome of the yeast Clavispora lusitaniae type strain CBS 6936.</title>
        <authorList>
            <person name="Durrens P."/>
            <person name="Klopp C."/>
            <person name="Biteau N."/>
            <person name="Fitton-Ouhabi V."/>
            <person name="Dementhon K."/>
            <person name="Accoceberry I."/>
            <person name="Sherman D.J."/>
            <person name="Noel T."/>
        </authorList>
    </citation>
    <scope>NUCLEOTIDE SEQUENCE [LARGE SCALE GENOMIC DNA]</scope>
    <source>
        <strain evidence="1 2">CBS 6936</strain>
    </source>
</reference>
<dbReference type="Proteomes" id="UP000195602">
    <property type="component" value="Unassembled WGS sequence"/>
</dbReference>
<protein>
    <submittedName>
        <fullName evidence="1">Uncharacterized protein</fullName>
    </submittedName>
</protein>